<feature type="domain" description="WxL" evidence="3">
    <location>
        <begin position="27"/>
        <end position="237"/>
    </location>
</feature>
<comment type="caution">
    <text evidence="4">The sequence shown here is derived from an EMBL/GenBank/DDBJ whole genome shotgun (WGS) entry which is preliminary data.</text>
</comment>
<evidence type="ECO:0000256" key="1">
    <source>
        <dbReference type="SAM" id="MobiDB-lite"/>
    </source>
</evidence>
<dbReference type="EMBL" id="JAFBCV010000016">
    <property type="protein sequence ID" value="MBM7840724.1"/>
    <property type="molecule type" value="Genomic_DNA"/>
</dbReference>
<name>A0ABS2SYW4_9BACI</name>
<protein>
    <recommendedName>
        <fullName evidence="3">WxL domain-containing protein</fullName>
    </recommendedName>
</protein>
<evidence type="ECO:0000313" key="5">
    <source>
        <dbReference type="Proteomes" id="UP001179280"/>
    </source>
</evidence>
<accession>A0ABS2SYW4</accession>
<feature type="region of interest" description="Disordered" evidence="1">
    <location>
        <begin position="33"/>
        <end position="78"/>
    </location>
</feature>
<dbReference type="Proteomes" id="UP001179280">
    <property type="component" value="Unassembled WGS sequence"/>
</dbReference>
<evidence type="ECO:0000259" key="3">
    <source>
        <dbReference type="Pfam" id="PF13731"/>
    </source>
</evidence>
<keyword evidence="2" id="KW-0732">Signal</keyword>
<dbReference type="RefSeq" id="WP_204468497.1">
    <property type="nucleotide sequence ID" value="NZ_JAFBCV010000016.1"/>
</dbReference>
<dbReference type="Pfam" id="PF13731">
    <property type="entry name" value="WxL"/>
    <property type="match status" value="1"/>
</dbReference>
<proteinExistence type="predicted"/>
<evidence type="ECO:0000313" key="4">
    <source>
        <dbReference type="EMBL" id="MBM7840724.1"/>
    </source>
</evidence>
<feature type="chain" id="PRO_5045166604" description="WxL domain-containing protein" evidence="2">
    <location>
        <begin position="23"/>
        <end position="243"/>
    </location>
</feature>
<keyword evidence="5" id="KW-1185">Reference proteome</keyword>
<dbReference type="InterPro" id="IPR027994">
    <property type="entry name" value="WxL_dom"/>
</dbReference>
<organism evidence="4 5">
    <name type="scientific">Shouchella xiaoxiensis</name>
    <dbReference type="NCBI Taxonomy" id="766895"/>
    <lineage>
        <taxon>Bacteria</taxon>
        <taxon>Bacillati</taxon>
        <taxon>Bacillota</taxon>
        <taxon>Bacilli</taxon>
        <taxon>Bacillales</taxon>
        <taxon>Bacillaceae</taxon>
        <taxon>Shouchella</taxon>
    </lineage>
</organism>
<sequence length="243" mass="25602">MKKLFVMSIAGLILSLGLGTHAASADGGSYNTNAKIKFSPSEDGTGPVDPEDPEVPVDPVDPTDPEGPNPGTSGPLSIDYASSFQFGEQKITSTDESYFAALQTYSGSEKQGPNYVQVTDNRGTESGWSLNVVQNDQFKTASGQELTGAEIRVSNAAINTISESPIPTTVKPSFTLTPNTVENVVSAHNKEGAGTYVYHFGKGGTAAESVELFVPGKSTKYADSYSTTLTWTLSDTPGNDDNK</sequence>
<feature type="signal peptide" evidence="2">
    <location>
        <begin position="1"/>
        <end position="22"/>
    </location>
</feature>
<gene>
    <name evidence="4" type="ORF">JOC54_004017</name>
</gene>
<reference evidence="4" key="1">
    <citation type="submission" date="2021-01" db="EMBL/GenBank/DDBJ databases">
        <title>Genomic Encyclopedia of Type Strains, Phase IV (KMG-IV): sequencing the most valuable type-strain genomes for metagenomic binning, comparative biology and taxonomic classification.</title>
        <authorList>
            <person name="Goeker M."/>
        </authorList>
    </citation>
    <scope>NUCLEOTIDE SEQUENCE</scope>
    <source>
        <strain evidence="4">DSM 21943</strain>
    </source>
</reference>
<evidence type="ECO:0000256" key="2">
    <source>
        <dbReference type="SAM" id="SignalP"/>
    </source>
</evidence>